<dbReference type="EMBL" id="CAEZXR010000130">
    <property type="protein sequence ID" value="CAB4706740.1"/>
    <property type="molecule type" value="Genomic_DNA"/>
</dbReference>
<protein>
    <submittedName>
        <fullName evidence="1">Unannotated protein</fullName>
    </submittedName>
</protein>
<proteinExistence type="predicted"/>
<name>A0A6J6Q4V1_9ZZZZ</name>
<reference evidence="1" key="1">
    <citation type="submission" date="2020-05" db="EMBL/GenBank/DDBJ databases">
        <authorList>
            <person name="Chiriac C."/>
            <person name="Salcher M."/>
            <person name="Ghai R."/>
            <person name="Kavagutti S V."/>
        </authorList>
    </citation>
    <scope>NUCLEOTIDE SEQUENCE</scope>
</reference>
<accession>A0A6J6Q4V1</accession>
<gene>
    <name evidence="1" type="ORF">UFOPK2579_01224</name>
</gene>
<dbReference type="AlphaFoldDB" id="A0A6J6Q4V1"/>
<organism evidence="1">
    <name type="scientific">freshwater metagenome</name>
    <dbReference type="NCBI Taxonomy" id="449393"/>
    <lineage>
        <taxon>unclassified sequences</taxon>
        <taxon>metagenomes</taxon>
        <taxon>ecological metagenomes</taxon>
    </lineage>
</organism>
<sequence length="73" mass="8141">MFYPRQVRLGRTTALPGRLRLIPTDLDVDPIELGAGEAVEVTGTAEELLLLLWQRHRVDDDRATALLAHPITP</sequence>
<evidence type="ECO:0000313" key="1">
    <source>
        <dbReference type="EMBL" id="CAB4706740.1"/>
    </source>
</evidence>